<dbReference type="Gene3D" id="3.40.50.2000">
    <property type="entry name" value="Glycogen Phosphorylase B"/>
    <property type="match status" value="1"/>
</dbReference>
<feature type="repeat" description="TPR" evidence="3">
    <location>
        <begin position="137"/>
        <end position="170"/>
    </location>
</feature>
<dbReference type="PANTHER" id="PTHR44943">
    <property type="entry name" value="CELLULOSE SYNTHASE OPERON PROTEIN C"/>
    <property type="match status" value="1"/>
</dbReference>
<dbReference type="SUPFAM" id="SSF48452">
    <property type="entry name" value="TPR-like"/>
    <property type="match status" value="2"/>
</dbReference>
<dbReference type="InterPro" id="IPR019734">
    <property type="entry name" value="TPR_rpt"/>
</dbReference>
<dbReference type="SMART" id="SM00028">
    <property type="entry name" value="TPR"/>
    <property type="match status" value="10"/>
</dbReference>
<sequence length="654" mass="72628">MGGEFDRAYALHMKGRFEDAFALYQSVLSRNPLHFDALHLSGVIAAQTGDLLRAAELIKRALEIDPRHINALNNLGYVLRGLGRMESAIEMHDRALLLESGHADHWYNRALALHDLARFEEAVGSFRQALSLKPDFADAWNMLGAALNALTRHEEALECYERSIALNPSTAAAHNNRGVALNDLERFAEGLRSCEQALALHAGDVTAWNNRAISLMGLDRHEEALASCMKAIALDQGSAEAWTLQGVVLNNLKRYGEAIEAHERALRLKPGNAKAYNNLSVALNGLNRFPEALSSCTKAIALNPDYSGAYINSGNALNGLGRYNEAIACYSMALEKEPDSIDACWNIGFNQLLAGNFREGWKNFAWRWKKREMKGYVREFSQPEWNGKDSLDGRTILLYSEQGLGDTIQFCRYAGVVRDRGATVTLQVQDALAPLLAGTLEGVTIISEETEVPPCDVHLSLMSLPGVFCTVEETISADKNGYIRADAAKVRIWRERLGVPSKPRVGLVWSGSTTHGNDHNRSIPLSEFVSVLPEGFDYISLQKEVRESDMEALREHPGIVHFGEQLADFADTAALCELVDLVVSVDTSVAHLAGAMGRPVWILLPFNPDWRWLLKRDDSPWYPTARLFRQESPGEWSRVMIAVREALLERFSGF</sequence>
<evidence type="ECO:0000256" key="2">
    <source>
        <dbReference type="ARBA" id="ARBA00022803"/>
    </source>
</evidence>
<dbReference type="PANTHER" id="PTHR44943:SF8">
    <property type="entry name" value="TPR REPEAT-CONTAINING PROTEIN MJ0263"/>
    <property type="match status" value="1"/>
</dbReference>
<organism evidence="4 5">
    <name type="scientific">Chlorobium ferrooxidans DSM 13031</name>
    <dbReference type="NCBI Taxonomy" id="377431"/>
    <lineage>
        <taxon>Bacteria</taxon>
        <taxon>Pseudomonadati</taxon>
        <taxon>Chlorobiota</taxon>
        <taxon>Chlorobiia</taxon>
        <taxon>Chlorobiales</taxon>
        <taxon>Chlorobiaceae</taxon>
        <taxon>Chlorobium/Pelodictyon group</taxon>
        <taxon>Chlorobium</taxon>
    </lineage>
</organism>
<dbReference type="AlphaFoldDB" id="Q0YU69"/>
<dbReference type="PROSITE" id="PS50005">
    <property type="entry name" value="TPR"/>
    <property type="match status" value="7"/>
</dbReference>
<dbReference type="InterPro" id="IPR011990">
    <property type="entry name" value="TPR-like_helical_dom_sf"/>
</dbReference>
<keyword evidence="5" id="KW-1185">Reference proteome</keyword>
<feature type="repeat" description="TPR" evidence="3">
    <location>
        <begin position="35"/>
        <end position="68"/>
    </location>
</feature>
<evidence type="ECO:0000256" key="1">
    <source>
        <dbReference type="ARBA" id="ARBA00022737"/>
    </source>
</evidence>
<feature type="repeat" description="TPR" evidence="3">
    <location>
        <begin position="69"/>
        <end position="102"/>
    </location>
</feature>
<evidence type="ECO:0000313" key="4">
    <source>
        <dbReference type="EMBL" id="EAT59686.1"/>
    </source>
</evidence>
<name>Q0YU69_9CHLB</name>
<keyword evidence="2 3" id="KW-0802">TPR repeat</keyword>
<dbReference type="SUPFAM" id="SSF53756">
    <property type="entry name" value="UDP-Glycosyltransferase/glycogen phosphorylase"/>
    <property type="match status" value="1"/>
</dbReference>
<feature type="repeat" description="TPR" evidence="3">
    <location>
        <begin position="103"/>
        <end position="136"/>
    </location>
</feature>
<comment type="caution">
    <text evidence="4">The sequence shown here is derived from an EMBL/GenBank/DDBJ whole genome shotgun (WGS) entry which is preliminary data.</text>
</comment>
<dbReference type="PROSITE" id="PS50293">
    <property type="entry name" value="TPR_REGION"/>
    <property type="match status" value="2"/>
</dbReference>
<dbReference type="OrthoDB" id="9792195at2"/>
<dbReference type="Pfam" id="PF13432">
    <property type="entry name" value="TPR_16"/>
    <property type="match status" value="3"/>
</dbReference>
<accession>Q0YU69</accession>
<reference evidence="4 5" key="1">
    <citation type="submission" date="2006-07" db="EMBL/GenBank/DDBJ databases">
        <title>Annotation of the draft genome assembly of Chlorobium ferroxidans DSM 13031.</title>
        <authorList>
            <consortium name="US DOE Joint Genome Institute (JGI-ORNL)"/>
            <person name="Larimer F."/>
            <person name="Land M."/>
            <person name="Hauser L."/>
        </authorList>
    </citation>
    <scope>NUCLEOTIDE SEQUENCE [LARGE SCALE GENOMIC DNA]</scope>
    <source>
        <strain evidence="4 5">DSM 13031</strain>
    </source>
</reference>
<feature type="repeat" description="TPR" evidence="3">
    <location>
        <begin position="307"/>
        <end position="340"/>
    </location>
</feature>
<dbReference type="Pfam" id="PF00515">
    <property type="entry name" value="TPR_1"/>
    <property type="match status" value="1"/>
</dbReference>
<dbReference type="InterPro" id="IPR051685">
    <property type="entry name" value="Ycf3/AcsC/BcsC/TPR_MFPF"/>
</dbReference>
<dbReference type="Gene3D" id="1.25.40.10">
    <property type="entry name" value="Tetratricopeptide repeat domain"/>
    <property type="match status" value="5"/>
</dbReference>
<dbReference type="RefSeq" id="WP_006365453.1">
    <property type="nucleotide sequence ID" value="NZ_AASE01000002.1"/>
</dbReference>
<feature type="repeat" description="TPR" evidence="3">
    <location>
        <begin position="239"/>
        <end position="272"/>
    </location>
</feature>
<proteinExistence type="predicted"/>
<gene>
    <name evidence="4" type="ORF">CferDRAFT_1693</name>
</gene>
<feature type="repeat" description="TPR" evidence="3">
    <location>
        <begin position="273"/>
        <end position="306"/>
    </location>
</feature>
<evidence type="ECO:0000313" key="5">
    <source>
        <dbReference type="Proteomes" id="UP000004162"/>
    </source>
</evidence>
<dbReference type="Proteomes" id="UP000004162">
    <property type="component" value="Unassembled WGS sequence"/>
</dbReference>
<dbReference type="EMBL" id="AASE01000002">
    <property type="protein sequence ID" value="EAT59686.1"/>
    <property type="molecule type" value="Genomic_DNA"/>
</dbReference>
<keyword evidence="1" id="KW-0677">Repeat</keyword>
<evidence type="ECO:0000256" key="3">
    <source>
        <dbReference type="PROSITE-ProRule" id="PRU00339"/>
    </source>
</evidence>
<protein>
    <submittedName>
        <fullName evidence="4">TPR repeat</fullName>
    </submittedName>
</protein>
<dbReference type="Pfam" id="PF13414">
    <property type="entry name" value="TPR_11"/>
    <property type="match status" value="1"/>
</dbReference>
<reference evidence="4 5" key="2">
    <citation type="submission" date="2006-07" db="EMBL/GenBank/DDBJ databases">
        <title>Sequencing of the draft genome and assembly of Chlorobium ferroxidans DSM 13031.</title>
        <authorList>
            <consortium name="US DOE Joint Genome Institute (JGI-PGF)"/>
            <person name="Copeland A."/>
            <person name="Lucas S."/>
            <person name="Lapidus A."/>
            <person name="Barry K."/>
            <person name="Glavina del Rio T."/>
            <person name="Dalin E."/>
            <person name="Tice H."/>
            <person name="Bruce D."/>
            <person name="Pitluck S."/>
            <person name="Richardson P."/>
        </authorList>
    </citation>
    <scope>NUCLEOTIDE SEQUENCE [LARGE SCALE GENOMIC DNA]</scope>
    <source>
        <strain evidence="4 5">DSM 13031</strain>
    </source>
</reference>